<evidence type="ECO:0000256" key="1">
    <source>
        <dbReference type="SAM" id="MobiDB-lite"/>
    </source>
</evidence>
<sequence>MQSQWWGPVCVVKCLSSGFMSQWNSFQGSIPTCGFSMSNVVAPTKRGVKQLGKKQNEATFLPESDSPSPPSPPTEEEEGGGDGGGGGGGSEGISPHPIALLSAFFSHGSRSQHALSLLPIRAPSLLLLHPSHPPPASHNLRKLIRLRKDRFEGWGN</sequence>
<accession>A0A5K3FZY3</accession>
<dbReference type="WBParaSite" id="MCU_012293-RA">
    <property type="protein sequence ID" value="MCU_012293-RA"/>
    <property type="gene ID" value="MCU_012293"/>
</dbReference>
<feature type="region of interest" description="Disordered" evidence="1">
    <location>
        <begin position="49"/>
        <end position="95"/>
    </location>
</feature>
<reference evidence="2" key="1">
    <citation type="submission" date="2019-11" db="UniProtKB">
        <authorList>
            <consortium name="WormBaseParasite"/>
        </authorList>
    </citation>
    <scope>IDENTIFICATION</scope>
</reference>
<evidence type="ECO:0000313" key="2">
    <source>
        <dbReference type="WBParaSite" id="MCU_012293-RA"/>
    </source>
</evidence>
<proteinExistence type="predicted"/>
<feature type="compositionally biased region" description="Gly residues" evidence="1">
    <location>
        <begin position="81"/>
        <end position="91"/>
    </location>
</feature>
<organism evidence="2">
    <name type="scientific">Mesocestoides corti</name>
    <name type="common">Flatworm</name>
    <dbReference type="NCBI Taxonomy" id="53468"/>
    <lineage>
        <taxon>Eukaryota</taxon>
        <taxon>Metazoa</taxon>
        <taxon>Spiralia</taxon>
        <taxon>Lophotrochozoa</taxon>
        <taxon>Platyhelminthes</taxon>
        <taxon>Cestoda</taxon>
        <taxon>Eucestoda</taxon>
        <taxon>Cyclophyllidea</taxon>
        <taxon>Mesocestoididae</taxon>
        <taxon>Mesocestoides</taxon>
    </lineage>
</organism>
<name>A0A5K3FZY3_MESCO</name>
<dbReference type="AlphaFoldDB" id="A0A5K3FZY3"/>
<protein>
    <submittedName>
        <fullName evidence="2">Uncharacterized protein</fullName>
    </submittedName>
</protein>